<dbReference type="PANTHER" id="PTHR31027">
    <property type="entry name" value="NUCLEAR SEGREGATION PROTEIN BFR1"/>
    <property type="match status" value="1"/>
</dbReference>
<organism evidence="2 3">
    <name type="scientific">Sinanodonta woodiana</name>
    <name type="common">Chinese pond mussel</name>
    <name type="synonym">Anodonta woodiana</name>
    <dbReference type="NCBI Taxonomy" id="1069815"/>
    <lineage>
        <taxon>Eukaryota</taxon>
        <taxon>Metazoa</taxon>
        <taxon>Spiralia</taxon>
        <taxon>Lophotrochozoa</taxon>
        <taxon>Mollusca</taxon>
        <taxon>Bivalvia</taxon>
        <taxon>Autobranchia</taxon>
        <taxon>Heteroconchia</taxon>
        <taxon>Palaeoheterodonta</taxon>
        <taxon>Unionida</taxon>
        <taxon>Unionoidea</taxon>
        <taxon>Unionidae</taxon>
        <taxon>Unioninae</taxon>
        <taxon>Sinanodonta</taxon>
    </lineage>
</organism>
<feature type="compositionally biased region" description="Polar residues" evidence="1">
    <location>
        <begin position="522"/>
        <end position="533"/>
    </location>
</feature>
<evidence type="ECO:0000313" key="2">
    <source>
        <dbReference type="EMBL" id="KAL3891658.1"/>
    </source>
</evidence>
<feature type="compositionally biased region" description="Polar residues" evidence="1">
    <location>
        <begin position="322"/>
        <end position="331"/>
    </location>
</feature>
<dbReference type="Proteomes" id="UP001634394">
    <property type="component" value="Unassembled WGS sequence"/>
</dbReference>
<reference evidence="2 3" key="1">
    <citation type="submission" date="2024-11" db="EMBL/GenBank/DDBJ databases">
        <title>Chromosome-level genome assembly of the freshwater bivalve Anodonta woodiana.</title>
        <authorList>
            <person name="Chen X."/>
        </authorList>
    </citation>
    <scope>NUCLEOTIDE SEQUENCE [LARGE SCALE GENOMIC DNA]</scope>
    <source>
        <strain evidence="2">MN2024</strain>
        <tissue evidence="2">Gills</tissue>
    </source>
</reference>
<accession>A0ABD3Y2I9</accession>
<feature type="compositionally biased region" description="Polar residues" evidence="1">
    <location>
        <begin position="483"/>
        <end position="493"/>
    </location>
</feature>
<name>A0ABD3Y2I9_SINWO</name>
<proteinExistence type="predicted"/>
<feature type="compositionally biased region" description="Basic and acidic residues" evidence="1">
    <location>
        <begin position="534"/>
        <end position="553"/>
    </location>
</feature>
<dbReference type="InterPro" id="IPR039604">
    <property type="entry name" value="Bfr1"/>
</dbReference>
<protein>
    <submittedName>
        <fullName evidence="2">Uncharacterized protein</fullName>
    </submittedName>
</protein>
<feature type="region of interest" description="Disordered" evidence="1">
    <location>
        <begin position="462"/>
        <end position="497"/>
    </location>
</feature>
<feature type="region of interest" description="Disordered" evidence="1">
    <location>
        <begin position="308"/>
        <end position="334"/>
    </location>
</feature>
<sequence>MEELENNPACLETRDQVVFTSAHHQMALSLSSSMDGRRVKPPNKKKFEEELELITRQIKEKETLHQILPKPGETPVTELRDIRAEKDAAILKRKKIDSDLKLLNQEITKKMGLLSNTESNLHYKNEAKIDDAIKKLEWQLKVQNFKLSEEKKVVAEIDKLKRSKKHLTQYFAQKKEIDEMRDRQRRMREEREYYFKNLSNLKSKEEDAKKSNFDRKEKALTLKKEIDELYEKKRKMIADFKKEETEFYRQKQSLRIRQRREREEERKASEEAFQKEIEEYQAQKEPFEDEKNLCNTLINYLQRFSTGTADDNLISPRDETAPESSQPNLTGPAQELEDGKYVLLKKNEACEAYTGAIKRPNRRSRKGRKVSVTKQLTHTPQIFAQFASLNLNAPANVSEIAASIEQLQARKCFYEEQTPDLSRSRIHLSGSFSSSGSMSSMESPMWERQSTWGFVEVQPAISEHQTPSDAGTSGESGFHDMSRQASKTESSESVADAEAHESIMAEIILMSNQFSPLELNSIDQDTQSQNSSEETLHEHSYDHDQAVDEKESSDSCSQENHSSILIKDSQFKSVLSSEEFQKGDKSVVSDILESSIQDECERAVHTMKSDIKYFNLNDSKKQHTKPEQPDEADSCKNNILLDLFSSHRIDMGSVQSNVGMSQHEENNQKSLVSSSESIISGHEIPLGFPQVYSSDYRSRHSSIDSCDSQRQDEIIS</sequence>
<dbReference type="PANTHER" id="PTHR31027:SF2">
    <property type="entry name" value="LEBERCILIN DOMAIN-CONTAINING PROTEIN"/>
    <property type="match status" value="1"/>
</dbReference>
<evidence type="ECO:0000256" key="1">
    <source>
        <dbReference type="SAM" id="MobiDB-lite"/>
    </source>
</evidence>
<feature type="region of interest" description="Disordered" evidence="1">
    <location>
        <begin position="522"/>
        <end position="561"/>
    </location>
</feature>
<keyword evidence="3" id="KW-1185">Reference proteome</keyword>
<dbReference type="AlphaFoldDB" id="A0ABD3Y2I9"/>
<evidence type="ECO:0000313" key="3">
    <source>
        <dbReference type="Proteomes" id="UP001634394"/>
    </source>
</evidence>
<dbReference type="EMBL" id="JBJQND010000001">
    <property type="protein sequence ID" value="KAL3891658.1"/>
    <property type="molecule type" value="Genomic_DNA"/>
</dbReference>
<comment type="caution">
    <text evidence="2">The sequence shown here is derived from an EMBL/GenBank/DDBJ whole genome shotgun (WGS) entry which is preliminary data.</text>
</comment>
<feature type="compositionally biased region" description="Polar residues" evidence="1">
    <location>
        <begin position="463"/>
        <end position="475"/>
    </location>
</feature>
<gene>
    <name evidence="2" type="ORF">ACJMK2_003910</name>
</gene>